<dbReference type="EMBL" id="LGKO01000002">
    <property type="protein sequence ID" value="KPL84528.1"/>
    <property type="molecule type" value="Genomic_DNA"/>
</dbReference>
<dbReference type="Proteomes" id="UP000050544">
    <property type="component" value="Unassembled WGS sequence"/>
</dbReference>
<dbReference type="OrthoDB" id="162167at2"/>
<gene>
    <name evidence="1" type="ORF">SE15_05450</name>
</gene>
<accession>A0A0P6YNY0</accession>
<organism evidence="1 2">
    <name type="scientific">Thermanaerothrix daxensis</name>
    <dbReference type="NCBI Taxonomy" id="869279"/>
    <lineage>
        <taxon>Bacteria</taxon>
        <taxon>Bacillati</taxon>
        <taxon>Chloroflexota</taxon>
        <taxon>Anaerolineae</taxon>
        <taxon>Anaerolineales</taxon>
        <taxon>Anaerolineaceae</taxon>
        <taxon>Thermanaerothrix</taxon>
    </lineage>
</organism>
<reference evidence="1 2" key="1">
    <citation type="submission" date="2015-07" db="EMBL/GenBank/DDBJ databases">
        <title>Whole genome sequence of Thermanaerothrix daxensis DSM 23592.</title>
        <authorList>
            <person name="Hemp J."/>
            <person name="Ward L.M."/>
            <person name="Pace L.A."/>
            <person name="Fischer W.W."/>
        </authorList>
    </citation>
    <scope>NUCLEOTIDE SEQUENCE [LARGE SCALE GENOMIC DNA]</scope>
    <source>
        <strain evidence="1 2">GNS-1</strain>
    </source>
</reference>
<keyword evidence="2" id="KW-1185">Reference proteome</keyword>
<protein>
    <submittedName>
        <fullName evidence="1">Uncharacterized protein</fullName>
    </submittedName>
</protein>
<comment type="caution">
    <text evidence="1">The sequence shown here is derived from an EMBL/GenBank/DDBJ whole genome shotgun (WGS) entry which is preliminary data.</text>
</comment>
<sequence>MGSESRSVYLFDLDGVLVQPGGYRQALRDTLNDWAARMGLSPAFAPSEEEIAILEAQGVTSEWDMIPFSLALIIEAWWDLHPGVVLSADLNQTLAIMRQATHHLVARPVFGQAYDGLGNKRIEGYPLVEGLLLQKDSPWVRERFPRLSHHPLLETLFSSTRDILRHLPNRDFQTRVLGSHLFEETYHTKAPFDSVPYLAVWDRVLVEKRILGELLHDEDGVGAVITARPSRPPLNPPRIRVGYSPEAEIAVELLGVKDLPIVGHGALTFMAEHMGIHAERLLKPSPFQAMAAIMAALTGDVLTGLLWAYQECGKSEWGKSAYLDRLILKQSMRSCHLPPHLNLHIFEDSPIGIRACQRAAEILREKGCRVDLYAWGISHQPTKIKALSELGAESFTNVNQALEVVLARRNHRKRAPVVGLDSSWESSST</sequence>
<dbReference type="RefSeq" id="WP_054521064.1">
    <property type="nucleotide sequence ID" value="NZ_LGKO01000002.1"/>
</dbReference>
<evidence type="ECO:0000313" key="2">
    <source>
        <dbReference type="Proteomes" id="UP000050544"/>
    </source>
</evidence>
<evidence type="ECO:0000313" key="1">
    <source>
        <dbReference type="EMBL" id="KPL84528.1"/>
    </source>
</evidence>
<dbReference type="AlphaFoldDB" id="A0A0P6YNY0"/>
<name>A0A0P6YNY0_9CHLR</name>
<proteinExistence type="predicted"/>